<dbReference type="EMBL" id="MU394350">
    <property type="protein sequence ID" value="KAI6083535.1"/>
    <property type="molecule type" value="Genomic_DNA"/>
</dbReference>
<name>A0ACC0CSW4_9PEZI</name>
<keyword evidence="2" id="KW-1185">Reference proteome</keyword>
<gene>
    <name evidence="1" type="ORF">F4821DRAFT_190775</name>
</gene>
<evidence type="ECO:0000313" key="2">
    <source>
        <dbReference type="Proteomes" id="UP001497680"/>
    </source>
</evidence>
<protein>
    <submittedName>
        <fullName evidence="1">Uncharacterized protein</fullName>
    </submittedName>
</protein>
<proteinExistence type="predicted"/>
<comment type="caution">
    <text evidence="1">The sequence shown here is derived from an EMBL/GenBank/DDBJ whole genome shotgun (WGS) entry which is preliminary data.</text>
</comment>
<sequence>MTNVMLNHETFPACRIAASIPAVPVPAGSSPDDALLLSSDEESNDEEFEDDQSDTSFPPLSELLRRRTGNVELGGVTTLGDKCSRTTAGSTTAADSGDSDAEEPLEGTETSDESALIHRQPSPAGIALYRAKLTSGGTTPYRPAEEISHAIPSKVQTPHLPCPGHFGTPLQPDDSSQEHVRPNGGRREGDSDSDDEAERPQQNSVENDNMADPDRTPEDALGTEGDVEMVFKESFSTQGLINGIASSRQQQPPSLEGSPAPLCIPVRRMSPISQSPRTAQHQPSQELLRRTARLSCEARQEFTGNAASPTVQFPSLPRSRSLSTLSPTSPKETTDPQRISRSELVNGGDNSCQESPKPQWKLRLAAFDKDRHPSNESSIDSDDEGADEFEDTDDNDDDYTGRPPRKRRKNLSGSQVPKPQHSRLSGFRRPPHPYGIYTPPSSQIYSDEEDAAGAPTAAFEEWPLQDAVLKRVTEGGQMTFQLQFTWGFCRSQGLHGCASPSLRDQSSASSVKRGMLSTADSDVGDSMQHDDEAPNSDEEYVVEQIRAHRFTKPGNQGLELRVKWRNTRKLTWEPVVLMEDTEAYDTYLKDNNISRPSKTRKRGRPRKSATGDYDTTRAP</sequence>
<organism evidence="1 2">
    <name type="scientific">Hypoxylon rubiginosum</name>
    <dbReference type="NCBI Taxonomy" id="110542"/>
    <lineage>
        <taxon>Eukaryota</taxon>
        <taxon>Fungi</taxon>
        <taxon>Dikarya</taxon>
        <taxon>Ascomycota</taxon>
        <taxon>Pezizomycotina</taxon>
        <taxon>Sordariomycetes</taxon>
        <taxon>Xylariomycetidae</taxon>
        <taxon>Xylariales</taxon>
        <taxon>Hypoxylaceae</taxon>
        <taxon>Hypoxylon</taxon>
    </lineage>
</organism>
<evidence type="ECO:0000313" key="1">
    <source>
        <dbReference type="EMBL" id="KAI6083535.1"/>
    </source>
</evidence>
<accession>A0ACC0CSW4</accession>
<dbReference type="Proteomes" id="UP001497680">
    <property type="component" value="Unassembled WGS sequence"/>
</dbReference>
<reference evidence="1 2" key="1">
    <citation type="journal article" date="2022" name="New Phytol.">
        <title>Ecological generalism drives hyperdiversity of secondary metabolite gene clusters in xylarialean endophytes.</title>
        <authorList>
            <person name="Franco M.E.E."/>
            <person name="Wisecaver J.H."/>
            <person name="Arnold A.E."/>
            <person name="Ju Y.M."/>
            <person name="Slot J.C."/>
            <person name="Ahrendt S."/>
            <person name="Moore L.P."/>
            <person name="Eastman K.E."/>
            <person name="Scott K."/>
            <person name="Konkel Z."/>
            <person name="Mondo S.J."/>
            <person name="Kuo A."/>
            <person name="Hayes R.D."/>
            <person name="Haridas S."/>
            <person name="Andreopoulos B."/>
            <person name="Riley R."/>
            <person name="LaButti K."/>
            <person name="Pangilinan J."/>
            <person name="Lipzen A."/>
            <person name="Amirebrahimi M."/>
            <person name="Yan J."/>
            <person name="Adam C."/>
            <person name="Keymanesh K."/>
            <person name="Ng V."/>
            <person name="Louie K."/>
            <person name="Northen T."/>
            <person name="Drula E."/>
            <person name="Henrissat B."/>
            <person name="Hsieh H.M."/>
            <person name="Youens-Clark K."/>
            <person name="Lutzoni F."/>
            <person name="Miadlikowska J."/>
            <person name="Eastwood D.C."/>
            <person name="Hamelin R.C."/>
            <person name="Grigoriev I.V."/>
            <person name="U'Ren J.M."/>
        </authorList>
    </citation>
    <scope>NUCLEOTIDE SEQUENCE [LARGE SCALE GENOMIC DNA]</scope>
    <source>
        <strain evidence="1 2">ER1909</strain>
    </source>
</reference>